<dbReference type="AlphaFoldDB" id="A0A1T8GXA1"/>
<dbReference type="EMBL" id="FVGW01000001">
    <property type="protein sequence ID" value="SKL38195.1"/>
    <property type="molecule type" value="Genomic_DNA"/>
</dbReference>
<protein>
    <submittedName>
        <fullName evidence="1">Uncharacterized protein</fullName>
    </submittedName>
</protein>
<evidence type="ECO:0000313" key="1">
    <source>
        <dbReference type="EMBL" id="SKL38195.1"/>
    </source>
</evidence>
<reference evidence="1 2" key="1">
    <citation type="submission" date="2016-11" db="EMBL/GenBank/DDBJ databases">
        <authorList>
            <consortium name="Pathogen Informatics"/>
        </authorList>
    </citation>
    <scope>NUCLEOTIDE SEQUENCE [LARGE SCALE GENOMIC DNA]</scope>
    <source>
        <strain evidence="1 2">911</strain>
    </source>
</reference>
<gene>
    <name evidence="1" type="ORF">SAMEA2259716_00326</name>
</gene>
<proteinExistence type="predicted"/>
<dbReference type="RefSeq" id="WP_074344853.1">
    <property type="nucleotide sequence ID" value="NZ_FVGW01000001.1"/>
</dbReference>
<dbReference type="Proteomes" id="UP000190074">
    <property type="component" value="Unassembled WGS sequence"/>
</dbReference>
<evidence type="ECO:0000313" key="2">
    <source>
        <dbReference type="Proteomes" id="UP000190074"/>
    </source>
</evidence>
<name>A0A1T8GXA1_9MYCO</name>
<accession>A0A1T8GXA1</accession>
<sequence length="95" mass="10271">MSGEPIGEVELSSGAVYVWVNLDSGKTIMRISDRHGRSDAGAMRPDEIAKVVELLERARQVAPAILAAHKVRQRAVMTAEATYERIVARAVGGAR</sequence>
<organism evidence="1 2">
    <name type="scientific">Mycobacteroides abscessus subsp. massiliense</name>
    <dbReference type="NCBI Taxonomy" id="1962118"/>
    <lineage>
        <taxon>Bacteria</taxon>
        <taxon>Bacillati</taxon>
        <taxon>Actinomycetota</taxon>
        <taxon>Actinomycetes</taxon>
        <taxon>Mycobacteriales</taxon>
        <taxon>Mycobacteriaceae</taxon>
        <taxon>Mycobacteroides</taxon>
        <taxon>Mycobacteroides abscessus</taxon>
    </lineage>
</organism>